<accession>A0A841GYF6</accession>
<gene>
    <name evidence="1" type="ORF">HNQ61_002403</name>
</gene>
<organism evidence="1 2">
    <name type="scientific">Longimicrobium terrae</name>
    <dbReference type="NCBI Taxonomy" id="1639882"/>
    <lineage>
        <taxon>Bacteria</taxon>
        <taxon>Pseudomonadati</taxon>
        <taxon>Gemmatimonadota</taxon>
        <taxon>Longimicrobiia</taxon>
        <taxon>Longimicrobiales</taxon>
        <taxon>Longimicrobiaceae</taxon>
        <taxon>Longimicrobium</taxon>
    </lineage>
</organism>
<protein>
    <submittedName>
        <fullName evidence="1">Uncharacterized protein with NRDE domain</fullName>
    </submittedName>
</protein>
<dbReference type="Proteomes" id="UP000582837">
    <property type="component" value="Unassembled WGS sequence"/>
</dbReference>
<evidence type="ECO:0000313" key="1">
    <source>
        <dbReference type="EMBL" id="MBB6070782.1"/>
    </source>
</evidence>
<comment type="caution">
    <text evidence="1">The sequence shown here is derived from an EMBL/GenBank/DDBJ whole genome shotgun (WGS) entry which is preliminary data.</text>
</comment>
<dbReference type="EMBL" id="JACHIA010000005">
    <property type="protein sequence ID" value="MBB6070782.1"/>
    <property type="molecule type" value="Genomic_DNA"/>
</dbReference>
<dbReference type="AlphaFoldDB" id="A0A841GYF6"/>
<evidence type="ECO:0000313" key="2">
    <source>
        <dbReference type="Proteomes" id="UP000582837"/>
    </source>
</evidence>
<proteinExistence type="predicted"/>
<reference evidence="1 2" key="1">
    <citation type="submission" date="2020-08" db="EMBL/GenBank/DDBJ databases">
        <title>Genomic Encyclopedia of Type Strains, Phase IV (KMG-IV): sequencing the most valuable type-strain genomes for metagenomic binning, comparative biology and taxonomic classification.</title>
        <authorList>
            <person name="Goeker M."/>
        </authorList>
    </citation>
    <scope>NUCLEOTIDE SEQUENCE [LARGE SCALE GENOMIC DNA]</scope>
    <source>
        <strain evidence="1 2">DSM 29007</strain>
    </source>
</reference>
<dbReference type="Pfam" id="PF05742">
    <property type="entry name" value="TANGO2"/>
    <property type="match status" value="1"/>
</dbReference>
<dbReference type="PANTHER" id="PTHR17985:SF8">
    <property type="entry name" value="TRANSPORT AND GOLGI ORGANIZATION PROTEIN 2 HOMOLOG"/>
    <property type="match status" value="1"/>
</dbReference>
<dbReference type="InterPro" id="IPR008551">
    <property type="entry name" value="TANGO2"/>
</dbReference>
<dbReference type="RefSeq" id="WP_170034702.1">
    <property type="nucleotide sequence ID" value="NZ_JABDTL010000001.1"/>
</dbReference>
<dbReference type="PANTHER" id="PTHR17985">
    <property type="entry name" value="SER/THR-RICH PROTEIN T10 IN DGCR REGION"/>
    <property type="match status" value="1"/>
</dbReference>
<name>A0A841GYF6_9BACT</name>
<sequence>MCLIVLAHEAHPRYRLIVAANRDEFYARPTAPAGWWDDAPGLLAGRDLRGGGTWMGITRGGRFAAITNVRDMTAVPPGTPSRGELVSGFLRGSASAEAYAREVAVRGRDHAGFNLLVADGESMWYVTNRAADAVQLAPGVYGLSNATLDTPWPKVVRARDAMRSALEAADDREWNAGLWSMLTDRVAAADHDLPDTGVGAVRERVLSSPFIASDEYGTRASTLLTISREGEVHFVERTVAGGPPSEVSFRFQIGDAATSSTTP</sequence>
<keyword evidence="2" id="KW-1185">Reference proteome</keyword>